<protein>
    <submittedName>
        <fullName evidence="2">Uncharacterized protein</fullName>
    </submittedName>
</protein>
<keyword evidence="3" id="KW-1185">Reference proteome</keyword>
<dbReference type="Proteomes" id="UP000001880">
    <property type="component" value="Chromosome"/>
</dbReference>
<dbReference type="HOGENOM" id="CLU_108430_0_0_7"/>
<name>D0LQU6_HALO1</name>
<dbReference type="AlphaFoldDB" id="D0LQU6"/>
<accession>D0LQU6</accession>
<sequence length="169" mass="18466">MKGENKGAGAQVDITASGVQPEADATHIETTSVRTENGAIVVTGRLFRHGGGNGRPHRFSGQPAPTASPPTRRLARVTLMLTFAHRVEAKVTRGDFESRSAAAQHYGMTTGRITQLMSLLWLSPEIQEDVLFLEAIDGREPVSGQALEKIAHIADWSEQRRGWREVKRG</sequence>
<organism evidence="2 3">
    <name type="scientific">Haliangium ochraceum (strain DSM 14365 / JCM 11303 / SMP-2)</name>
    <dbReference type="NCBI Taxonomy" id="502025"/>
    <lineage>
        <taxon>Bacteria</taxon>
        <taxon>Pseudomonadati</taxon>
        <taxon>Myxococcota</taxon>
        <taxon>Polyangia</taxon>
        <taxon>Haliangiales</taxon>
        <taxon>Kofleriaceae</taxon>
        <taxon>Haliangium</taxon>
    </lineage>
</organism>
<evidence type="ECO:0000313" key="3">
    <source>
        <dbReference type="Proteomes" id="UP000001880"/>
    </source>
</evidence>
<proteinExistence type="predicted"/>
<dbReference type="EMBL" id="CP001804">
    <property type="protein sequence ID" value="ACY13656.1"/>
    <property type="molecule type" value="Genomic_DNA"/>
</dbReference>
<dbReference type="OrthoDB" id="288247at2"/>
<dbReference type="eggNOG" id="ENOG5032WT5">
    <property type="taxonomic scope" value="Bacteria"/>
</dbReference>
<dbReference type="RefSeq" id="WP_012826271.1">
    <property type="nucleotide sequence ID" value="NC_013440.1"/>
</dbReference>
<gene>
    <name evidence="2" type="ordered locus">Hoch_1065</name>
</gene>
<evidence type="ECO:0000256" key="1">
    <source>
        <dbReference type="SAM" id="MobiDB-lite"/>
    </source>
</evidence>
<feature type="region of interest" description="Disordered" evidence="1">
    <location>
        <begin position="51"/>
        <end position="70"/>
    </location>
</feature>
<dbReference type="KEGG" id="hoh:Hoch_1065"/>
<reference evidence="2 3" key="1">
    <citation type="journal article" date="2010" name="Stand. Genomic Sci.">
        <title>Complete genome sequence of Haliangium ochraceum type strain (SMP-2).</title>
        <authorList>
            <consortium name="US DOE Joint Genome Institute (JGI-PGF)"/>
            <person name="Ivanova N."/>
            <person name="Daum C."/>
            <person name="Lang E."/>
            <person name="Abt B."/>
            <person name="Kopitz M."/>
            <person name="Saunders E."/>
            <person name="Lapidus A."/>
            <person name="Lucas S."/>
            <person name="Glavina Del Rio T."/>
            <person name="Nolan M."/>
            <person name="Tice H."/>
            <person name="Copeland A."/>
            <person name="Cheng J.F."/>
            <person name="Chen F."/>
            <person name="Bruce D."/>
            <person name="Goodwin L."/>
            <person name="Pitluck S."/>
            <person name="Mavromatis K."/>
            <person name="Pati A."/>
            <person name="Mikhailova N."/>
            <person name="Chen A."/>
            <person name="Palaniappan K."/>
            <person name="Land M."/>
            <person name="Hauser L."/>
            <person name="Chang Y.J."/>
            <person name="Jeffries C.D."/>
            <person name="Detter J.C."/>
            <person name="Brettin T."/>
            <person name="Rohde M."/>
            <person name="Goker M."/>
            <person name="Bristow J."/>
            <person name="Markowitz V."/>
            <person name="Eisen J.A."/>
            <person name="Hugenholtz P."/>
            <person name="Kyrpides N.C."/>
            <person name="Klenk H.P."/>
        </authorList>
    </citation>
    <scope>NUCLEOTIDE SEQUENCE [LARGE SCALE GENOMIC DNA]</scope>
    <source>
        <strain evidence="3">DSM 14365 / CIP 107738 / JCM 11303 / AJ 13395 / SMP-2</strain>
    </source>
</reference>
<evidence type="ECO:0000313" key="2">
    <source>
        <dbReference type="EMBL" id="ACY13656.1"/>
    </source>
</evidence>